<dbReference type="Pfam" id="PF09617">
    <property type="entry name" value="Cas_GSU0053"/>
    <property type="match status" value="1"/>
</dbReference>
<dbReference type="Proteomes" id="UP000578819">
    <property type="component" value="Unassembled WGS sequence"/>
</dbReference>
<sequence>MPPTLPVPDDVKRAAQRDGRSLRPYLFEERLIDGERRDTVVLDQVPSQANRVEEALLAARDTGRLDLPMFELLMKDEGIRLTSLDFPHRYADAYLRDSEVAGVRFDSSEVGQALRLASVNDVRPLYRREPYSLIFGAWDSHRKGRWPKFARLYSSMMFGTEWLTGERRAGRFDPMNITGAIDDKAKAEGNWRFLPEGTKAKGGKLSEIGHGHIAPNASHGGVTVREVRRQGWISCAGLERLRFGDASPEAATLARATLAALALAGDRLAFGRPSLWLRSGCDLTKVSETLFFEVVGGAQEPIEASSAEILAAFVELRDRAASAGIVMEADVIEVAPTKQLAEAIRFALRSAAPDAGE</sequence>
<dbReference type="EMBL" id="JACHJW010000001">
    <property type="protein sequence ID" value="MBB4961726.1"/>
    <property type="molecule type" value="Genomic_DNA"/>
</dbReference>
<organism evidence="1 2">
    <name type="scientific">Micromonospora polyrhachis</name>
    <dbReference type="NCBI Taxonomy" id="1282883"/>
    <lineage>
        <taxon>Bacteria</taxon>
        <taxon>Bacillati</taxon>
        <taxon>Actinomycetota</taxon>
        <taxon>Actinomycetes</taxon>
        <taxon>Micromonosporales</taxon>
        <taxon>Micromonosporaceae</taxon>
        <taxon>Micromonospora</taxon>
    </lineage>
</organism>
<accession>A0A7W7WRX8</accession>
<comment type="caution">
    <text evidence="1">The sequence shown here is derived from an EMBL/GenBank/DDBJ whole genome shotgun (WGS) entry which is preliminary data.</text>
</comment>
<evidence type="ECO:0000313" key="2">
    <source>
        <dbReference type="Proteomes" id="UP000578819"/>
    </source>
</evidence>
<reference evidence="1 2" key="1">
    <citation type="submission" date="2020-08" db="EMBL/GenBank/DDBJ databases">
        <title>Sequencing the genomes of 1000 actinobacteria strains.</title>
        <authorList>
            <person name="Klenk H.-P."/>
        </authorList>
    </citation>
    <scope>NUCLEOTIDE SEQUENCE [LARGE SCALE GENOMIC DNA]</scope>
    <source>
        <strain evidence="1 2">DSM 45886</strain>
    </source>
</reference>
<proteinExistence type="predicted"/>
<name>A0A7W7WRX8_9ACTN</name>
<gene>
    <name evidence="1" type="ORF">FHR38_005459</name>
</gene>
<dbReference type="AlphaFoldDB" id="A0A7W7WRX8"/>
<evidence type="ECO:0000313" key="1">
    <source>
        <dbReference type="EMBL" id="MBB4961726.1"/>
    </source>
</evidence>
<dbReference type="InterPro" id="IPR013403">
    <property type="entry name" value="CRISPR-assoc_prot_Csb1/Cas7u"/>
</dbReference>
<protein>
    <submittedName>
        <fullName evidence="1">CRISPR-associated protein Csb1</fullName>
    </submittedName>
</protein>
<keyword evidence="2" id="KW-1185">Reference proteome</keyword>
<dbReference type="NCBIfam" id="TIGR02570">
    <property type="entry name" value="cas7_GSU0053"/>
    <property type="match status" value="1"/>
</dbReference>